<dbReference type="AlphaFoldDB" id="A0A9N8WCL1"/>
<comment type="caution">
    <text evidence="1">The sequence shown here is derived from an EMBL/GenBank/DDBJ whole genome shotgun (WGS) entry which is preliminary data.</text>
</comment>
<keyword evidence="2" id="KW-1185">Reference proteome</keyword>
<sequence>MKGIEIIDPKDNARIFFISFCTFIEFLCKLDSEQKFYTKHLNSLSLISDSTSCQSKEIVSFWDSILERATEEHDYKILEQVRSKHVSIGGADVARVQRENNLFLSKDRTYLNIIKKHPPLRRQADRRGTRWPTFTCRTFTVRLTGMKSFCTYLYHTTVKLTGMNVVGDCKEEVTVKLTGMIISPCTSRQLAVRLTGASCMGKIQVLEDSNR</sequence>
<proteinExistence type="predicted"/>
<gene>
    <name evidence="1" type="ORF">AMORRO_LOCUS2384</name>
</gene>
<name>A0A9N8WCL1_9GLOM</name>
<organism evidence="1 2">
    <name type="scientific">Acaulospora morrowiae</name>
    <dbReference type="NCBI Taxonomy" id="94023"/>
    <lineage>
        <taxon>Eukaryota</taxon>
        <taxon>Fungi</taxon>
        <taxon>Fungi incertae sedis</taxon>
        <taxon>Mucoromycota</taxon>
        <taxon>Glomeromycotina</taxon>
        <taxon>Glomeromycetes</taxon>
        <taxon>Diversisporales</taxon>
        <taxon>Acaulosporaceae</taxon>
        <taxon>Acaulospora</taxon>
    </lineage>
</organism>
<evidence type="ECO:0000313" key="1">
    <source>
        <dbReference type="EMBL" id="CAG8482677.1"/>
    </source>
</evidence>
<dbReference type="EMBL" id="CAJVPV010001004">
    <property type="protein sequence ID" value="CAG8482677.1"/>
    <property type="molecule type" value="Genomic_DNA"/>
</dbReference>
<dbReference type="Proteomes" id="UP000789342">
    <property type="component" value="Unassembled WGS sequence"/>
</dbReference>
<dbReference type="OrthoDB" id="10600225at2759"/>
<protein>
    <submittedName>
        <fullName evidence="1">8232_t:CDS:1</fullName>
    </submittedName>
</protein>
<evidence type="ECO:0000313" key="2">
    <source>
        <dbReference type="Proteomes" id="UP000789342"/>
    </source>
</evidence>
<accession>A0A9N8WCL1</accession>
<reference evidence="1" key="1">
    <citation type="submission" date="2021-06" db="EMBL/GenBank/DDBJ databases">
        <authorList>
            <person name="Kallberg Y."/>
            <person name="Tangrot J."/>
            <person name="Rosling A."/>
        </authorList>
    </citation>
    <scope>NUCLEOTIDE SEQUENCE</scope>
    <source>
        <strain evidence="1">CL551</strain>
    </source>
</reference>